<dbReference type="AlphaFoldDB" id="A0AAN9GHZ3"/>
<gene>
    <name evidence="1" type="ORF">V1264_016427</name>
</gene>
<protein>
    <submittedName>
        <fullName evidence="1">Uncharacterized protein</fullName>
    </submittedName>
</protein>
<organism evidence="1 2">
    <name type="scientific">Littorina saxatilis</name>
    <dbReference type="NCBI Taxonomy" id="31220"/>
    <lineage>
        <taxon>Eukaryota</taxon>
        <taxon>Metazoa</taxon>
        <taxon>Spiralia</taxon>
        <taxon>Lophotrochozoa</taxon>
        <taxon>Mollusca</taxon>
        <taxon>Gastropoda</taxon>
        <taxon>Caenogastropoda</taxon>
        <taxon>Littorinimorpha</taxon>
        <taxon>Littorinoidea</taxon>
        <taxon>Littorinidae</taxon>
        <taxon>Littorina</taxon>
    </lineage>
</organism>
<reference evidence="1 2" key="1">
    <citation type="submission" date="2024-02" db="EMBL/GenBank/DDBJ databases">
        <title>Chromosome-scale genome assembly of the rough periwinkle Littorina saxatilis.</title>
        <authorList>
            <person name="De Jode A."/>
            <person name="Faria R."/>
            <person name="Formenti G."/>
            <person name="Sims Y."/>
            <person name="Smith T.P."/>
            <person name="Tracey A."/>
            <person name="Wood J.M.D."/>
            <person name="Zagrodzka Z.B."/>
            <person name="Johannesson K."/>
            <person name="Butlin R.K."/>
            <person name="Leder E.H."/>
        </authorList>
    </citation>
    <scope>NUCLEOTIDE SEQUENCE [LARGE SCALE GENOMIC DNA]</scope>
    <source>
        <strain evidence="1">Snail1</strain>
        <tissue evidence="1">Muscle</tissue>
    </source>
</reference>
<proteinExistence type="predicted"/>
<dbReference type="EMBL" id="JBAMIC010000004">
    <property type="protein sequence ID" value="KAK7108751.1"/>
    <property type="molecule type" value="Genomic_DNA"/>
</dbReference>
<dbReference type="Proteomes" id="UP001374579">
    <property type="component" value="Unassembled WGS sequence"/>
</dbReference>
<keyword evidence="2" id="KW-1185">Reference proteome</keyword>
<accession>A0AAN9GHZ3</accession>
<evidence type="ECO:0000313" key="1">
    <source>
        <dbReference type="EMBL" id="KAK7108751.1"/>
    </source>
</evidence>
<name>A0AAN9GHZ3_9CAEN</name>
<evidence type="ECO:0000313" key="2">
    <source>
        <dbReference type="Proteomes" id="UP001374579"/>
    </source>
</evidence>
<sequence length="124" mass="14296">MDCAQLISRFYPMLAQSQSSRNRTLFSQRVCLLHTAVLSTAVLTTSLRFHSLGIRHSSLLQHCTKLVHYNHRHLTQGGLGLDWGVSYNLHYRAQISDPTQTPSRARCLWIKDFIELNLQDSFLR</sequence>
<comment type="caution">
    <text evidence="1">The sequence shown here is derived from an EMBL/GenBank/DDBJ whole genome shotgun (WGS) entry which is preliminary data.</text>
</comment>